<dbReference type="OrthoDB" id="5242916at2759"/>
<dbReference type="Proteomes" id="UP000078559">
    <property type="component" value="Chromosome 11"/>
</dbReference>
<protein>
    <submittedName>
        <fullName evidence="1">Uncharacterized protein</fullName>
    </submittedName>
</protein>
<dbReference type="EMBL" id="CM003108">
    <property type="protein sequence ID" value="KUI73589.1"/>
    <property type="molecule type" value="Genomic_DNA"/>
</dbReference>
<gene>
    <name evidence="1" type="ORF">VM1G_09182</name>
</gene>
<organism evidence="1 2">
    <name type="scientific">Cytospora mali</name>
    <name type="common">Apple Valsa canker fungus</name>
    <name type="synonym">Valsa mali</name>
    <dbReference type="NCBI Taxonomy" id="578113"/>
    <lineage>
        <taxon>Eukaryota</taxon>
        <taxon>Fungi</taxon>
        <taxon>Dikarya</taxon>
        <taxon>Ascomycota</taxon>
        <taxon>Pezizomycotina</taxon>
        <taxon>Sordariomycetes</taxon>
        <taxon>Sordariomycetidae</taxon>
        <taxon>Diaporthales</taxon>
        <taxon>Cytosporaceae</taxon>
        <taxon>Cytospora</taxon>
    </lineage>
</organism>
<evidence type="ECO:0000313" key="1">
    <source>
        <dbReference type="EMBL" id="KUI73589.1"/>
    </source>
</evidence>
<dbReference type="AlphaFoldDB" id="A0A194WAY2"/>
<evidence type="ECO:0000313" key="2">
    <source>
        <dbReference type="Proteomes" id="UP000078559"/>
    </source>
</evidence>
<name>A0A194WAY2_CYTMA</name>
<keyword evidence="2" id="KW-1185">Reference proteome</keyword>
<sequence length="151" mass="17109">MHRQSSKRDGLYLEKSDDTLNLDALHLDTLNTHTPPETSISTTQGTGFRFDPSMYKFQDSLRAACIESANTVQRMRSGYDLNTIYLPTGRALAYNNTQDVLHLRFVPQVFRFLDDGRHASPISALFESIWSEALASTLHYARRVAIDVSQL</sequence>
<reference evidence="1" key="1">
    <citation type="submission" date="2014-12" db="EMBL/GenBank/DDBJ databases">
        <title>Genome Sequence of Valsa Canker Pathogens Uncovers a Specific Adaption of Colonization on Woody Bark.</title>
        <authorList>
            <person name="Yin Z."/>
            <person name="Liu H."/>
            <person name="Gao X."/>
            <person name="Li Z."/>
            <person name="Song N."/>
            <person name="Ke X."/>
            <person name="Dai Q."/>
            <person name="Wu Y."/>
            <person name="Sun Y."/>
            <person name="Xu J.-R."/>
            <person name="Kang Z.K."/>
            <person name="Wang L."/>
            <person name="Huang L."/>
        </authorList>
    </citation>
    <scope>NUCLEOTIDE SEQUENCE [LARGE SCALE GENOMIC DNA]</scope>
    <source>
        <strain evidence="1">03-8</strain>
    </source>
</reference>
<accession>A0A194WAY2</accession>
<proteinExistence type="predicted"/>